<dbReference type="Pfam" id="PF00144">
    <property type="entry name" value="Beta-lactamase"/>
    <property type="match status" value="1"/>
</dbReference>
<dbReference type="InterPro" id="IPR050491">
    <property type="entry name" value="AmpC-like"/>
</dbReference>
<dbReference type="EC" id="3.1.1.103" evidence="2"/>
<dbReference type="PANTHER" id="PTHR46825:SF7">
    <property type="entry name" value="D-ALANYL-D-ALANINE CARBOXYPEPTIDASE"/>
    <property type="match status" value="1"/>
</dbReference>
<dbReference type="Gene3D" id="3.40.710.10">
    <property type="entry name" value="DD-peptidase/beta-lactamase superfamily"/>
    <property type="match status" value="1"/>
</dbReference>
<dbReference type="GO" id="GO:0016787">
    <property type="term" value="F:hydrolase activity"/>
    <property type="evidence" value="ECO:0007669"/>
    <property type="project" value="UniProtKB-KW"/>
</dbReference>
<protein>
    <submittedName>
        <fullName evidence="2">Serine hydrolase domain-containing protein</fullName>
        <ecNumber evidence="2">3.1.1.103</ecNumber>
    </submittedName>
</protein>
<proteinExistence type="predicted"/>
<dbReference type="EMBL" id="CP139558">
    <property type="protein sequence ID" value="WPU92987.1"/>
    <property type="molecule type" value="Genomic_DNA"/>
</dbReference>
<evidence type="ECO:0000313" key="2">
    <source>
        <dbReference type="EMBL" id="WPU92987.1"/>
    </source>
</evidence>
<dbReference type="Proteomes" id="UP001324380">
    <property type="component" value="Chromosome"/>
</dbReference>
<organism evidence="2 3">
    <name type="scientific">Mucilaginibacter sabulilitoris</name>
    <dbReference type="NCBI Taxonomy" id="1173583"/>
    <lineage>
        <taxon>Bacteria</taxon>
        <taxon>Pseudomonadati</taxon>
        <taxon>Bacteroidota</taxon>
        <taxon>Sphingobacteriia</taxon>
        <taxon>Sphingobacteriales</taxon>
        <taxon>Sphingobacteriaceae</taxon>
        <taxon>Mucilaginibacter</taxon>
    </lineage>
</organism>
<dbReference type="InterPro" id="IPR012338">
    <property type="entry name" value="Beta-lactam/transpept-like"/>
</dbReference>
<dbReference type="PROSITE" id="PS51257">
    <property type="entry name" value="PROKAR_LIPOPROTEIN"/>
    <property type="match status" value="1"/>
</dbReference>
<sequence>MIQKRDCYFLLFFILQSCTHAQTFNKAKLDSFFVALNKNDQSMGNIAISANGVLVYQNAIGFSQINKEAKTPATIETKYRVGSISKMFTATMIFQLIDEGKLSFETPLARYFPQLPNASKINIREMLDHRTGLHNFTSDSLYATYMGSPKSEDEMIAIFSRQKSDFEPDSKAEYSNTNFVLLGYIIEKLTGKTYGEELKKRVTSKIGLTQTYYGTKANSNKNEAYSYIYQGQWTQMPETDMSIPGGAGAIVSTPADLVKFINALFEGKLISIANLELMKTMRENYGMAMFAMPFYDIKGYGHSGGIDGFLSLLFYLPKEKIAIAYTSNGTRYSYNDVVTGALSIYFNKPFTIPEFKTITLKSTELDKYVGEYSSTQIPLKITMTKKDITLFAQASGQSAFPLEAKGDNKFVYASADATFQFEPDKRRLTLIQKGNTYLFNKTDK</sequence>
<keyword evidence="2" id="KW-0378">Hydrolase</keyword>
<dbReference type="InterPro" id="IPR001466">
    <property type="entry name" value="Beta-lactam-related"/>
</dbReference>
<dbReference type="RefSeq" id="WP_321562143.1">
    <property type="nucleotide sequence ID" value="NZ_CP139558.1"/>
</dbReference>
<evidence type="ECO:0000259" key="1">
    <source>
        <dbReference type="Pfam" id="PF00144"/>
    </source>
</evidence>
<keyword evidence="3" id="KW-1185">Reference proteome</keyword>
<dbReference type="SUPFAM" id="SSF56601">
    <property type="entry name" value="beta-lactamase/transpeptidase-like"/>
    <property type="match status" value="1"/>
</dbReference>
<accession>A0ABZ0TIL1</accession>
<dbReference type="PANTHER" id="PTHR46825">
    <property type="entry name" value="D-ALANYL-D-ALANINE-CARBOXYPEPTIDASE/ENDOPEPTIDASE AMPH"/>
    <property type="match status" value="1"/>
</dbReference>
<feature type="domain" description="Beta-lactamase-related" evidence="1">
    <location>
        <begin position="46"/>
        <end position="331"/>
    </location>
</feature>
<evidence type="ECO:0000313" key="3">
    <source>
        <dbReference type="Proteomes" id="UP001324380"/>
    </source>
</evidence>
<reference evidence="2 3" key="1">
    <citation type="submission" date="2023-11" db="EMBL/GenBank/DDBJ databases">
        <title>Analysis of the Genomes of Mucilaginibacter gossypii cycad 4 and M. sabulilitoris SNA2: microbes with the potential for plant growth promotion.</title>
        <authorList>
            <person name="Hirsch A.M."/>
            <person name="Humm E."/>
            <person name="Rubbi M."/>
            <person name="Del Vecchio G."/>
            <person name="Ha S.M."/>
            <person name="Pellegrini M."/>
            <person name="Gunsalus R.P."/>
        </authorList>
    </citation>
    <scope>NUCLEOTIDE SEQUENCE [LARGE SCALE GENOMIC DNA]</scope>
    <source>
        <strain evidence="2 3">SNA2</strain>
    </source>
</reference>
<name>A0ABZ0TIL1_9SPHI</name>
<gene>
    <name evidence="2" type="ORF">SNE25_27050</name>
</gene>